<dbReference type="PANTHER" id="PTHR12849:SF0">
    <property type="entry name" value="LARIAT DEBRANCHING ENZYME"/>
    <property type="match status" value="1"/>
</dbReference>
<accession>A0A7R8HAZ2</accession>
<organism evidence="2 3">
    <name type="scientific">Lepeophtheirus salmonis</name>
    <name type="common">Salmon louse</name>
    <name type="synonym">Caligus salmonis</name>
    <dbReference type="NCBI Taxonomy" id="72036"/>
    <lineage>
        <taxon>Eukaryota</taxon>
        <taxon>Metazoa</taxon>
        <taxon>Ecdysozoa</taxon>
        <taxon>Arthropoda</taxon>
        <taxon>Crustacea</taxon>
        <taxon>Multicrustacea</taxon>
        <taxon>Hexanauplia</taxon>
        <taxon>Copepoda</taxon>
        <taxon>Siphonostomatoida</taxon>
        <taxon>Caligidae</taxon>
        <taxon>Lepeophtheirus</taxon>
    </lineage>
</organism>
<name>A0A7R8HAZ2_LEPSM</name>
<dbReference type="PANTHER" id="PTHR12849">
    <property type="entry name" value="RNA LARIAT DEBRANCHING ENZYME"/>
    <property type="match status" value="1"/>
</dbReference>
<dbReference type="GO" id="GO:0000398">
    <property type="term" value="P:mRNA splicing, via spliceosome"/>
    <property type="evidence" value="ECO:0007669"/>
    <property type="project" value="TreeGrafter"/>
</dbReference>
<dbReference type="EMBL" id="HG994585">
    <property type="protein sequence ID" value="CAF2973611.1"/>
    <property type="molecule type" value="Genomic_DNA"/>
</dbReference>
<sequence>MRIAVEGCAHGCLEEIYSTIQDIEKRHKYKVDLLLCCGDFQSVRNLEDLKTMACPDKYKSAGSFYKYYSASNYLQELPYGGWVAPKIYFLGKASVINVGGIRIGGISGIYKSYNYTSGHHEHLPYSPKTLRSVYHIRNLEVFRLKQLEKSPPDIMLSHDWPCGITDYGNCEQLLRFKPFFKDDIEKKCSRFSSLYGVASLTSTKILQSVYAWSRISGSIRFLSYPLKKLITSKKIFENEFSILEDSFVNSTKNVFEKPDQAAKDLFKTSMPSIPVFNTQTSIICEKLNIFDPVRLSLEKKNMYVGFTDFKDDKCNDGSLNHSVQQSFNEDEIILSDEEETTLFSKNNSDFIKSHNEDEIILSDEEENTSVSKDKSDFVKSHSEDRIIISDKKEENNKTTTDDFDETAEQSFVIDSSPSLNNYENNEEPTIKKRFIKRRNKSIYNSN</sequence>
<dbReference type="SUPFAM" id="SSF56300">
    <property type="entry name" value="Metallo-dependent phosphatases"/>
    <property type="match status" value="1"/>
</dbReference>
<feature type="region of interest" description="Disordered" evidence="1">
    <location>
        <begin position="388"/>
        <end position="425"/>
    </location>
</feature>
<evidence type="ECO:0000313" key="2">
    <source>
        <dbReference type="EMBL" id="CAF2973611.1"/>
    </source>
</evidence>
<protein>
    <submittedName>
        <fullName evidence="2">DBR1</fullName>
        <ecNumber evidence="2">3.1.-.-</ecNumber>
    </submittedName>
</protein>
<dbReference type="GO" id="GO:0005634">
    <property type="term" value="C:nucleus"/>
    <property type="evidence" value="ECO:0007669"/>
    <property type="project" value="TreeGrafter"/>
</dbReference>
<evidence type="ECO:0000256" key="1">
    <source>
        <dbReference type="SAM" id="MobiDB-lite"/>
    </source>
</evidence>
<feature type="compositionally biased region" description="Polar residues" evidence="1">
    <location>
        <begin position="408"/>
        <end position="423"/>
    </location>
</feature>
<feature type="compositionally biased region" description="Basic and acidic residues" evidence="1">
    <location>
        <begin position="388"/>
        <end position="400"/>
    </location>
</feature>
<keyword evidence="2" id="KW-0378">Hydrolase</keyword>
<keyword evidence="3" id="KW-1185">Reference proteome</keyword>
<dbReference type="InterPro" id="IPR029052">
    <property type="entry name" value="Metallo-depent_PP-like"/>
</dbReference>
<evidence type="ECO:0000313" key="3">
    <source>
        <dbReference type="Proteomes" id="UP000675881"/>
    </source>
</evidence>
<dbReference type="GO" id="GO:0008419">
    <property type="term" value="F:RNA lariat debranching enzyme activity"/>
    <property type="evidence" value="ECO:0007669"/>
    <property type="project" value="TreeGrafter"/>
</dbReference>
<proteinExistence type="predicted"/>
<reference evidence="2" key="1">
    <citation type="submission" date="2021-02" db="EMBL/GenBank/DDBJ databases">
        <authorList>
            <person name="Bekaert M."/>
        </authorList>
    </citation>
    <scope>NUCLEOTIDE SEQUENCE</scope>
    <source>
        <strain evidence="2">IoA-00</strain>
    </source>
</reference>
<gene>
    <name evidence="2" type="ORF">LSAA_11191</name>
</gene>
<dbReference type="EC" id="3.1.-.-" evidence="2"/>
<dbReference type="AlphaFoldDB" id="A0A7R8HAZ2"/>
<dbReference type="OrthoDB" id="407609at2759"/>
<dbReference type="Proteomes" id="UP000675881">
    <property type="component" value="Chromosome 6"/>
</dbReference>